<evidence type="ECO:0000313" key="2">
    <source>
        <dbReference type="Proteomes" id="UP000660680"/>
    </source>
</evidence>
<dbReference type="AlphaFoldDB" id="A0A918GI81"/>
<comment type="caution">
    <text evidence="1">The sequence shown here is derived from an EMBL/GenBank/DDBJ whole genome shotgun (WGS) entry which is preliminary data.</text>
</comment>
<organism evidence="1 2">
    <name type="scientific">Actinokineospora fastidiosa</name>
    <dbReference type="NCBI Taxonomy" id="1816"/>
    <lineage>
        <taxon>Bacteria</taxon>
        <taxon>Bacillati</taxon>
        <taxon>Actinomycetota</taxon>
        <taxon>Actinomycetes</taxon>
        <taxon>Pseudonocardiales</taxon>
        <taxon>Pseudonocardiaceae</taxon>
        <taxon>Actinokineospora</taxon>
    </lineage>
</organism>
<proteinExistence type="predicted"/>
<dbReference type="Proteomes" id="UP000660680">
    <property type="component" value="Unassembled WGS sequence"/>
</dbReference>
<evidence type="ECO:0000313" key="1">
    <source>
        <dbReference type="EMBL" id="GGS36946.1"/>
    </source>
</evidence>
<reference evidence="1" key="1">
    <citation type="journal article" date="2014" name="Int. J. Syst. Evol. Microbiol.">
        <title>Complete genome sequence of Corynebacterium casei LMG S-19264T (=DSM 44701T), isolated from a smear-ripened cheese.</title>
        <authorList>
            <consortium name="US DOE Joint Genome Institute (JGI-PGF)"/>
            <person name="Walter F."/>
            <person name="Albersmeier A."/>
            <person name="Kalinowski J."/>
            <person name="Ruckert C."/>
        </authorList>
    </citation>
    <scope>NUCLEOTIDE SEQUENCE</scope>
    <source>
        <strain evidence="1">JCM 3276</strain>
    </source>
</reference>
<reference evidence="1" key="2">
    <citation type="submission" date="2020-09" db="EMBL/GenBank/DDBJ databases">
        <authorList>
            <person name="Sun Q."/>
            <person name="Ohkuma M."/>
        </authorList>
    </citation>
    <scope>NUCLEOTIDE SEQUENCE</scope>
    <source>
        <strain evidence="1">JCM 3276</strain>
    </source>
</reference>
<name>A0A918GI81_9PSEU</name>
<keyword evidence="2" id="KW-1185">Reference proteome</keyword>
<dbReference type="EMBL" id="BMRB01000002">
    <property type="protein sequence ID" value="GGS36946.1"/>
    <property type="molecule type" value="Genomic_DNA"/>
</dbReference>
<protein>
    <submittedName>
        <fullName evidence="1">Uncharacterized protein</fullName>
    </submittedName>
</protein>
<accession>A0A918GI81</accession>
<sequence length="144" mass="15216">MLPLRLPPRPLWRGLEYGPALVVLDAAGSRPDDIPAAWVPLTDSFQIAWCATPGPETGPEAVEDVLETLADRRVRTHIVADAELAEFAAGVLAEFSHIVRTLVVVGGGDLPATTGVHTARVPGRDLSSPQVVASVLAELGRART</sequence>
<gene>
    <name evidence="1" type="ORF">GCM10010171_34750</name>
</gene>